<dbReference type="AlphaFoldDB" id="A0A9P8I314"/>
<comment type="caution">
    <text evidence="2">The sequence shown here is derived from an EMBL/GenBank/DDBJ whole genome shotgun (WGS) entry which is preliminary data.</text>
</comment>
<keyword evidence="3" id="KW-1185">Reference proteome</keyword>
<accession>A0A9P8I314</accession>
<gene>
    <name evidence="2" type="ORF">FGG08_007582</name>
</gene>
<dbReference type="EMBL" id="JAGHQL010000368">
    <property type="protein sequence ID" value="KAH0533735.1"/>
    <property type="molecule type" value="Genomic_DNA"/>
</dbReference>
<evidence type="ECO:0000256" key="1">
    <source>
        <dbReference type="SAM" id="MobiDB-lite"/>
    </source>
</evidence>
<dbReference type="Proteomes" id="UP000698800">
    <property type="component" value="Unassembled WGS sequence"/>
</dbReference>
<feature type="region of interest" description="Disordered" evidence="1">
    <location>
        <begin position="261"/>
        <end position="296"/>
    </location>
</feature>
<evidence type="ECO:0000313" key="2">
    <source>
        <dbReference type="EMBL" id="KAH0533735.1"/>
    </source>
</evidence>
<feature type="non-terminal residue" evidence="2">
    <location>
        <position position="834"/>
    </location>
</feature>
<organism evidence="2 3">
    <name type="scientific">Glutinoglossum americanum</name>
    <dbReference type="NCBI Taxonomy" id="1670608"/>
    <lineage>
        <taxon>Eukaryota</taxon>
        <taxon>Fungi</taxon>
        <taxon>Dikarya</taxon>
        <taxon>Ascomycota</taxon>
        <taxon>Pezizomycotina</taxon>
        <taxon>Geoglossomycetes</taxon>
        <taxon>Geoglossales</taxon>
        <taxon>Geoglossaceae</taxon>
        <taxon>Glutinoglossum</taxon>
    </lineage>
</organism>
<sequence>ENQPCKTGGMAPAHSFLPAPVMKPAGKHTVLPRLRLHQAAAKTHRQHFLAQEIVIRQLIPEIIPIDPAFQIFFPEQQTAATGKARRLPGGKQRQAGQQFNMDEHGIQPVLIPHYGRNDIGLGLQQGRRMREPGTDTTQFIRRHGDVRIAPPPQGLRSMWSQGSESVDFGIGVPSGFIGITGKNFYPEARIFLFPECRLIAPERLILRGATDQDFVPIQQLRRKTGDAVRITSSFRRAFERGQRFEQTDGFKGSCGHILRRKGRNQNSQQEEAQFKNHVNRPRYSLLRQNPPGGSLLPPVGLQRPAQGFLQRRPGLPFQFGPGLGTIKELDETRLLGRLPAEAGIFFQEAETQQAFAADGAGGDQRPGHLAPGAGKSGFGRKHVQKIGNQSARQVAAIRKIQSGAAGKSKVALQKITNNLAGGSFVFRTQRTGGIGNDNRKPFFSPTQGFMFGQPFGSLVGTSLRLRGWKGIFIGSSLGTGQDPGRTDVHHLRDTGFVGRLQDTPGALHIDFHQGLRVTAAEKIKSRRMINGGDPLHRGLDGAAVVQIAAEGADFFAEKVPGFFLIPDQYPDLRAALKQRANQITSYKTSCAHQLPPTSLTAPFKWNTDRFFFANETVWTYETPPTGEKSAVPKDEEAYTRRCFVMARAALQFRKFARFDASIADLDDQELARRVKQVASRPVWEAELAEDDRIVFPSSHNLLEFSQKHTAIVQKEIGAGWPTYFRPGNMAMPFPVSSDHQARTADELQKMIKSGQPAILWLTRFPSLAINHTVLVYAQSNTGTGIEFQVYDPNYTDTPKLLTYDTAKKTFSYQKTFYFKGGPVIARTVYWSPLQ</sequence>
<name>A0A9P8I314_9PEZI</name>
<proteinExistence type="predicted"/>
<protein>
    <submittedName>
        <fullName evidence="2">Uncharacterized protein</fullName>
    </submittedName>
</protein>
<evidence type="ECO:0000313" key="3">
    <source>
        <dbReference type="Proteomes" id="UP000698800"/>
    </source>
</evidence>
<reference evidence="2" key="1">
    <citation type="submission" date="2021-03" db="EMBL/GenBank/DDBJ databases">
        <title>Comparative genomics and phylogenomic investigation of the class Geoglossomycetes provide insights into ecological specialization and systematics.</title>
        <authorList>
            <person name="Melie T."/>
            <person name="Pirro S."/>
            <person name="Miller A.N."/>
            <person name="Quandt A."/>
        </authorList>
    </citation>
    <scope>NUCLEOTIDE SEQUENCE</scope>
    <source>
        <strain evidence="2">GBOQ0MN5Z8</strain>
    </source>
</reference>